<keyword evidence="3" id="KW-0285">Flavoprotein</keyword>
<feature type="domain" description="Acyl-CoA dehydrogenase/oxidase N-terminal" evidence="7">
    <location>
        <begin position="5"/>
        <end position="93"/>
    </location>
</feature>
<dbReference type="Proteomes" id="UP000494111">
    <property type="component" value="Unassembled WGS sequence"/>
</dbReference>
<accession>A0A6S7BN30</accession>
<evidence type="ECO:0000256" key="5">
    <source>
        <dbReference type="ARBA" id="ARBA00023002"/>
    </source>
</evidence>
<dbReference type="InterPro" id="IPR037069">
    <property type="entry name" value="AcylCoA_DH/ox_N_sf"/>
</dbReference>
<proteinExistence type="inferred from homology"/>
<feature type="domain" description="Acyl-CoA dehydrogenase/oxidase C-terminal" evidence="6">
    <location>
        <begin position="185"/>
        <end position="315"/>
    </location>
</feature>
<organism evidence="8 9">
    <name type="scientific">Achromobacter deleyi</name>
    <dbReference type="NCBI Taxonomy" id="1353891"/>
    <lineage>
        <taxon>Bacteria</taxon>
        <taxon>Pseudomonadati</taxon>
        <taxon>Pseudomonadota</taxon>
        <taxon>Betaproteobacteria</taxon>
        <taxon>Burkholderiales</taxon>
        <taxon>Alcaligenaceae</taxon>
        <taxon>Achromobacter</taxon>
    </lineage>
</organism>
<dbReference type="EMBL" id="CADIJO010000028">
    <property type="protein sequence ID" value="CAB3736825.1"/>
    <property type="molecule type" value="Genomic_DNA"/>
</dbReference>
<dbReference type="InterPro" id="IPR013786">
    <property type="entry name" value="AcylCoA_DH/ox_N"/>
</dbReference>
<dbReference type="SUPFAM" id="SSF56645">
    <property type="entry name" value="Acyl-CoA dehydrogenase NM domain-like"/>
    <property type="match status" value="1"/>
</dbReference>
<keyword evidence="4" id="KW-0274">FAD</keyword>
<dbReference type="AlphaFoldDB" id="A0A6S7BN30"/>
<evidence type="ECO:0000313" key="9">
    <source>
        <dbReference type="Proteomes" id="UP000494111"/>
    </source>
</evidence>
<name>A0A6S7BN30_9BURK</name>
<dbReference type="Gene3D" id="1.10.540.10">
    <property type="entry name" value="Acyl-CoA dehydrogenase/oxidase, N-terminal domain"/>
    <property type="match status" value="1"/>
</dbReference>
<dbReference type="InterPro" id="IPR009075">
    <property type="entry name" value="AcylCo_DH/oxidase_C"/>
</dbReference>
<dbReference type="Gene3D" id="1.20.140.10">
    <property type="entry name" value="Butyryl-CoA Dehydrogenase, subunit A, domain 3"/>
    <property type="match status" value="1"/>
</dbReference>
<keyword evidence="5 8" id="KW-0560">Oxidoreductase</keyword>
<dbReference type="PANTHER" id="PTHR43884:SF20">
    <property type="entry name" value="ACYL-COA DEHYDROGENASE FADE28"/>
    <property type="match status" value="1"/>
</dbReference>
<dbReference type="InterPro" id="IPR009100">
    <property type="entry name" value="AcylCoA_DH/oxidase_NM_dom_sf"/>
</dbReference>
<evidence type="ECO:0000259" key="7">
    <source>
        <dbReference type="Pfam" id="PF02771"/>
    </source>
</evidence>
<protein>
    <submittedName>
        <fullName evidence="8">Acyl-CoA dehydrogenase FadE27</fullName>
        <ecNumber evidence="8">1.3.99.-</ecNumber>
    </submittedName>
</protein>
<dbReference type="Pfam" id="PF02771">
    <property type="entry name" value="Acyl-CoA_dh_N"/>
    <property type="match status" value="1"/>
</dbReference>
<dbReference type="Pfam" id="PF00441">
    <property type="entry name" value="Acyl-CoA_dh_1"/>
    <property type="match status" value="1"/>
</dbReference>
<evidence type="ECO:0000313" key="8">
    <source>
        <dbReference type="EMBL" id="CAB3736825.1"/>
    </source>
</evidence>
<comment type="similarity">
    <text evidence="2">Belongs to the acyl-CoA dehydrogenase family.</text>
</comment>
<dbReference type="PANTHER" id="PTHR43884">
    <property type="entry name" value="ACYL-COA DEHYDROGENASE"/>
    <property type="match status" value="1"/>
</dbReference>
<evidence type="ECO:0000256" key="2">
    <source>
        <dbReference type="ARBA" id="ARBA00009347"/>
    </source>
</evidence>
<dbReference type="InterPro" id="IPR036250">
    <property type="entry name" value="AcylCo_DH-like_C"/>
</dbReference>
<evidence type="ECO:0000256" key="1">
    <source>
        <dbReference type="ARBA" id="ARBA00001974"/>
    </source>
</evidence>
<sequence length="339" mass="35578">MDSLFGDAAERLFAQTCPPDQIRRAEQGQAPADAWQACEAAGFADALVPEAQGGAGLMLADALPLAAAAGRHLCPYPIVDTMLARAWLAQAGAAQSRGSIALAPHGWTLQGREVAGIQVPWVRSADAVLAVIDGQAWLLPVARAAIAADGVHGSLAAPARWSLDDGERIDAPAGLPALETLAATACAGLIAGAMDRVLAMTLDYANTRSQFGKPIGRFQAVQQQISVMAEQVWAARMAAQLAFQGLARCGLPQPLLAALGKARASQAVARVADIAHAVHGAIGITDECDLQLYTRRLREWRLAAGTESYWHERIGTQALASGLDALPFLREALFDKEAA</sequence>
<gene>
    <name evidence="8" type="ORF">LMG3458_05365</name>
</gene>
<dbReference type="GO" id="GO:0050660">
    <property type="term" value="F:flavin adenine dinucleotide binding"/>
    <property type="evidence" value="ECO:0007669"/>
    <property type="project" value="InterPro"/>
</dbReference>
<reference evidence="8 9" key="1">
    <citation type="submission" date="2020-04" db="EMBL/GenBank/DDBJ databases">
        <authorList>
            <person name="De Canck E."/>
        </authorList>
    </citation>
    <scope>NUCLEOTIDE SEQUENCE [LARGE SCALE GENOMIC DNA]</scope>
    <source>
        <strain evidence="8 9">LMG 3458</strain>
    </source>
</reference>
<evidence type="ECO:0000256" key="4">
    <source>
        <dbReference type="ARBA" id="ARBA00022827"/>
    </source>
</evidence>
<dbReference type="EC" id="1.3.99.-" evidence="8"/>
<dbReference type="GO" id="GO:0003995">
    <property type="term" value="F:acyl-CoA dehydrogenase activity"/>
    <property type="evidence" value="ECO:0007669"/>
    <property type="project" value="TreeGrafter"/>
</dbReference>
<evidence type="ECO:0000256" key="3">
    <source>
        <dbReference type="ARBA" id="ARBA00022630"/>
    </source>
</evidence>
<dbReference type="SUPFAM" id="SSF47203">
    <property type="entry name" value="Acyl-CoA dehydrogenase C-terminal domain-like"/>
    <property type="match status" value="1"/>
</dbReference>
<evidence type="ECO:0000259" key="6">
    <source>
        <dbReference type="Pfam" id="PF00441"/>
    </source>
</evidence>
<dbReference type="RefSeq" id="WP_175196453.1">
    <property type="nucleotide sequence ID" value="NZ_CADIJO010000028.1"/>
</dbReference>
<comment type="cofactor">
    <cofactor evidence="1">
        <name>FAD</name>
        <dbReference type="ChEBI" id="CHEBI:57692"/>
    </cofactor>
</comment>